<protein>
    <submittedName>
        <fullName evidence="2">Uncharacterized protein</fullName>
    </submittedName>
</protein>
<accession>A0A7R9I7E6</accession>
<feature type="region of interest" description="Disordered" evidence="1">
    <location>
        <begin position="59"/>
        <end position="79"/>
    </location>
</feature>
<proteinExistence type="predicted"/>
<gene>
    <name evidence="2" type="ORF">TBIB3V08_LOCUS11397</name>
</gene>
<dbReference type="EMBL" id="OD571141">
    <property type="protein sequence ID" value="CAD7449118.1"/>
    <property type="molecule type" value="Genomic_DNA"/>
</dbReference>
<evidence type="ECO:0000256" key="1">
    <source>
        <dbReference type="SAM" id="MobiDB-lite"/>
    </source>
</evidence>
<sequence>MHPKPEEETLPPTARPSPSHAANKDNGDDMPVDANLIQLDTSSESDQFVSDSDFVNNETEQEIYSSESERSEQVGVAADIDKSPKLTSLGTAYREIDGHDPDDDIIFEDFARLRLKGGETDA</sequence>
<reference evidence="2" key="1">
    <citation type="submission" date="2020-11" db="EMBL/GenBank/DDBJ databases">
        <authorList>
            <person name="Tran Van P."/>
        </authorList>
    </citation>
    <scope>NUCLEOTIDE SEQUENCE</scope>
</reference>
<name>A0A7R9I7E6_9NEOP</name>
<organism evidence="2">
    <name type="scientific">Timema bartmani</name>
    <dbReference type="NCBI Taxonomy" id="61472"/>
    <lineage>
        <taxon>Eukaryota</taxon>
        <taxon>Metazoa</taxon>
        <taxon>Ecdysozoa</taxon>
        <taxon>Arthropoda</taxon>
        <taxon>Hexapoda</taxon>
        <taxon>Insecta</taxon>
        <taxon>Pterygota</taxon>
        <taxon>Neoptera</taxon>
        <taxon>Polyneoptera</taxon>
        <taxon>Phasmatodea</taxon>
        <taxon>Timematodea</taxon>
        <taxon>Timematoidea</taxon>
        <taxon>Timematidae</taxon>
        <taxon>Timema</taxon>
    </lineage>
</organism>
<dbReference type="AlphaFoldDB" id="A0A7R9I7E6"/>
<feature type="region of interest" description="Disordered" evidence="1">
    <location>
        <begin position="1"/>
        <end position="33"/>
    </location>
</feature>
<evidence type="ECO:0000313" key="2">
    <source>
        <dbReference type="EMBL" id="CAD7449118.1"/>
    </source>
</evidence>